<evidence type="ECO:0000313" key="3">
    <source>
        <dbReference type="Proteomes" id="UP001213681"/>
    </source>
</evidence>
<comment type="caution">
    <text evidence="2">The sequence shown here is derived from an EMBL/GenBank/DDBJ whole genome shotgun (WGS) entry which is preliminary data.</text>
</comment>
<name>A0AAD6G2P8_9EURO</name>
<evidence type="ECO:0000313" key="2">
    <source>
        <dbReference type="EMBL" id="KAJ5450669.1"/>
    </source>
</evidence>
<organism evidence="2 3">
    <name type="scientific">Penicillium daleae</name>
    <dbReference type="NCBI Taxonomy" id="63821"/>
    <lineage>
        <taxon>Eukaryota</taxon>
        <taxon>Fungi</taxon>
        <taxon>Dikarya</taxon>
        <taxon>Ascomycota</taxon>
        <taxon>Pezizomycotina</taxon>
        <taxon>Eurotiomycetes</taxon>
        <taxon>Eurotiomycetidae</taxon>
        <taxon>Eurotiales</taxon>
        <taxon>Aspergillaceae</taxon>
        <taxon>Penicillium</taxon>
    </lineage>
</organism>
<sequence length="238" mass="26365">MSALSTIHSQAPATFHWLDAMSTDKTFFDPRTSDLHRFPIPSRGPSYPMDDLDVTGPALVAPKPIKASVTTWVQKSMNTWETEGFEPISDDIDADIDVNDDNESLAGIELEQLQLEAVPPYPKQFAGSSLLSLHDQIQSPRKQHQSSSQHPVQQTRPVQHSEMHQSPRPEEEEPMLFHPILIDPVLEPYAYAFSDSTSSMSSSVEGTQNVGKLIANKVRKVAAHGVATCQALRNKLNL</sequence>
<keyword evidence="3" id="KW-1185">Reference proteome</keyword>
<dbReference type="EMBL" id="JAPVEA010000006">
    <property type="protein sequence ID" value="KAJ5450669.1"/>
    <property type="molecule type" value="Genomic_DNA"/>
</dbReference>
<feature type="compositionally biased region" description="Basic and acidic residues" evidence="1">
    <location>
        <begin position="159"/>
        <end position="169"/>
    </location>
</feature>
<feature type="region of interest" description="Disordered" evidence="1">
    <location>
        <begin position="135"/>
        <end position="171"/>
    </location>
</feature>
<evidence type="ECO:0000256" key="1">
    <source>
        <dbReference type="SAM" id="MobiDB-lite"/>
    </source>
</evidence>
<dbReference type="RefSeq" id="XP_056766204.1">
    <property type="nucleotide sequence ID" value="XM_056910500.1"/>
</dbReference>
<accession>A0AAD6G2P8</accession>
<reference evidence="2" key="2">
    <citation type="journal article" date="2023" name="IMA Fungus">
        <title>Comparative genomic study of the Penicillium genus elucidates a diverse pangenome and 15 lateral gene transfer events.</title>
        <authorList>
            <person name="Petersen C."/>
            <person name="Sorensen T."/>
            <person name="Nielsen M.R."/>
            <person name="Sondergaard T.E."/>
            <person name="Sorensen J.L."/>
            <person name="Fitzpatrick D.A."/>
            <person name="Frisvad J.C."/>
            <person name="Nielsen K.L."/>
        </authorList>
    </citation>
    <scope>NUCLEOTIDE SEQUENCE</scope>
    <source>
        <strain evidence="2">IBT 16125</strain>
    </source>
</reference>
<gene>
    <name evidence="2" type="ORF">N7458_007118</name>
</gene>
<dbReference type="AlphaFoldDB" id="A0AAD6G2P8"/>
<dbReference type="Proteomes" id="UP001213681">
    <property type="component" value="Unassembled WGS sequence"/>
</dbReference>
<dbReference type="GeneID" id="81600743"/>
<reference evidence="2" key="1">
    <citation type="submission" date="2022-12" db="EMBL/GenBank/DDBJ databases">
        <authorList>
            <person name="Petersen C."/>
        </authorList>
    </citation>
    <scope>NUCLEOTIDE SEQUENCE</scope>
    <source>
        <strain evidence="2">IBT 16125</strain>
    </source>
</reference>
<proteinExistence type="predicted"/>
<protein>
    <submittedName>
        <fullName evidence="2">Uncharacterized protein</fullName>
    </submittedName>
</protein>